<keyword evidence="2" id="KW-0449">Lipoprotein</keyword>
<keyword evidence="1" id="KW-0732">Signal</keyword>
<evidence type="ECO:0000256" key="1">
    <source>
        <dbReference type="SAM" id="SignalP"/>
    </source>
</evidence>
<dbReference type="InterPro" id="IPR041662">
    <property type="entry name" value="SusD-like_2"/>
</dbReference>
<organism evidence="2 3">
    <name type="scientific">Arcicella aquatica</name>
    <dbReference type="NCBI Taxonomy" id="217141"/>
    <lineage>
        <taxon>Bacteria</taxon>
        <taxon>Pseudomonadati</taxon>
        <taxon>Bacteroidota</taxon>
        <taxon>Cytophagia</taxon>
        <taxon>Cytophagales</taxon>
        <taxon>Flectobacillaceae</taxon>
        <taxon>Arcicella</taxon>
    </lineage>
</organism>
<name>A0ABU5QPV8_9BACT</name>
<dbReference type="InterPro" id="IPR011990">
    <property type="entry name" value="TPR-like_helical_dom_sf"/>
</dbReference>
<dbReference type="Gene3D" id="1.25.40.390">
    <property type="match status" value="1"/>
</dbReference>
<dbReference type="PROSITE" id="PS51257">
    <property type="entry name" value="PROKAR_LIPOPROTEIN"/>
    <property type="match status" value="1"/>
</dbReference>
<dbReference type="Proteomes" id="UP001304671">
    <property type="component" value="Unassembled WGS sequence"/>
</dbReference>
<reference evidence="2 3" key="1">
    <citation type="submission" date="2023-12" db="EMBL/GenBank/DDBJ databases">
        <title>Novel species of the genus Arcicella isolated from rivers.</title>
        <authorList>
            <person name="Lu H."/>
        </authorList>
    </citation>
    <scope>NUCLEOTIDE SEQUENCE [LARGE SCALE GENOMIC DNA]</scope>
    <source>
        <strain evidence="2 3">LMG 21963</strain>
    </source>
</reference>
<comment type="caution">
    <text evidence="2">The sequence shown here is derived from an EMBL/GenBank/DDBJ whole genome shotgun (WGS) entry which is preliminary data.</text>
</comment>
<sequence length="501" mass="55742">MKKITLYIFSLLIASSFLSSCDKGFDELNTNKVNPTALNPVYELNNATLRTSFTWQSVIYEAAIVQQIVSPYLGVNAGGNVNQNNTSVTGVNWQRYYREVNKHLVDVIAKTKGDATRSNLYNMARIWKAYTFMILTDSYGDVPYSEAGLGYLQGTVFPKYDAQQAIYTDILKELDEASAALDANKTKEVSDIIYTGDITKWKRLGYSLLLRAAMRLTKVDANTAQTYVKKAFAGGVMLSNADNCILRHSAAYTNEIGSQLNGSERANFYLHGAFVNFLKSTNDPRLGIIALKYNTKLQDVNNFTKDPAAQIGIPAGYDQSTIANTPNYPGAIELYSQVDRTKIGRFDAPCFFVTYSQSQLLLAEAAQRGWITGNVSDYYKAGVKGHMQQFTEYDANSNVSDATIDAYFTANPFVATKALEQINTQYWVSSFMNSPEGFANFRRSGFPALTPNPYPGKEIKGNFINRLSYPVDEISVNKTNLDAAVARQGADNLDTKVWWDK</sequence>
<feature type="chain" id="PRO_5047259465" evidence="1">
    <location>
        <begin position="21"/>
        <end position="501"/>
    </location>
</feature>
<evidence type="ECO:0000313" key="3">
    <source>
        <dbReference type="Proteomes" id="UP001304671"/>
    </source>
</evidence>
<keyword evidence="3" id="KW-1185">Reference proteome</keyword>
<protein>
    <submittedName>
        <fullName evidence="2">SusD/RagB family nutrient-binding outer membrane lipoprotein</fullName>
    </submittedName>
</protein>
<feature type="signal peptide" evidence="1">
    <location>
        <begin position="1"/>
        <end position="20"/>
    </location>
</feature>
<proteinExistence type="predicted"/>
<evidence type="ECO:0000313" key="2">
    <source>
        <dbReference type="EMBL" id="MEA5259038.1"/>
    </source>
</evidence>
<dbReference type="SUPFAM" id="SSF48452">
    <property type="entry name" value="TPR-like"/>
    <property type="match status" value="1"/>
</dbReference>
<accession>A0ABU5QPV8</accession>
<dbReference type="EMBL" id="JAYFUL010000024">
    <property type="protein sequence ID" value="MEA5259038.1"/>
    <property type="molecule type" value="Genomic_DNA"/>
</dbReference>
<dbReference type="Pfam" id="PF12771">
    <property type="entry name" value="SusD-like_2"/>
    <property type="match status" value="1"/>
</dbReference>
<dbReference type="RefSeq" id="WP_323250553.1">
    <property type="nucleotide sequence ID" value="NZ_JAYFUL010000024.1"/>
</dbReference>
<gene>
    <name evidence="2" type="ORF">VB264_14675</name>
</gene>